<dbReference type="RefSeq" id="WP_066645611.1">
    <property type="nucleotide sequence ID" value="NZ_VWXL01000052.1"/>
</dbReference>
<evidence type="ECO:0000313" key="4">
    <source>
        <dbReference type="Proteomes" id="UP000469440"/>
    </source>
</evidence>
<feature type="compositionally biased region" description="Pro residues" evidence="1">
    <location>
        <begin position="334"/>
        <end position="343"/>
    </location>
</feature>
<organism evidence="3 4">
    <name type="scientific">Caproicibacter fermentans</name>
    <dbReference type="NCBI Taxonomy" id="2576756"/>
    <lineage>
        <taxon>Bacteria</taxon>
        <taxon>Bacillati</taxon>
        <taxon>Bacillota</taxon>
        <taxon>Clostridia</taxon>
        <taxon>Eubacteriales</taxon>
        <taxon>Acutalibacteraceae</taxon>
        <taxon>Caproicibacter</taxon>
    </lineage>
</organism>
<feature type="transmembrane region" description="Helical" evidence="2">
    <location>
        <begin position="650"/>
        <end position="671"/>
    </location>
</feature>
<feature type="transmembrane region" description="Helical" evidence="2">
    <location>
        <begin position="677"/>
        <end position="700"/>
    </location>
</feature>
<dbReference type="Gene3D" id="3.40.1110.10">
    <property type="entry name" value="Calcium-transporting ATPase, cytoplasmic domain N"/>
    <property type="match status" value="1"/>
</dbReference>
<comment type="caution">
    <text evidence="3">The sequence shown here is derived from an EMBL/GenBank/DDBJ whole genome shotgun (WGS) entry which is preliminary data.</text>
</comment>
<feature type="compositionally biased region" description="Acidic residues" evidence="1">
    <location>
        <begin position="64"/>
        <end position="73"/>
    </location>
</feature>
<evidence type="ECO:0000256" key="1">
    <source>
        <dbReference type="SAM" id="MobiDB-lite"/>
    </source>
</evidence>
<gene>
    <name evidence="3" type="ORF">CAFE_16750</name>
</gene>
<dbReference type="OrthoDB" id="1862699at2"/>
<feature type="transmembrane region" description="Helical" evidence="2">
    <location>
        <begin position="560"/>
        <end position="579"/>
    </location>
</feature>
<feature type="region of interest" description="Disordered" evidence="1">
    <location>
        <begin position="167"/>
        <end position="445"/>
    </location>
</feature>
<keyword evidence="2" id="KW-0472">Membrane</keyword>
<keyword evidence="4" id="KW-1185">Reference proteome</keyword>
<feature type="region of interest" description="Disordered" evidence="1">
    <location>
        <begin position="117"/>
        <end position="151"/>
    </location>
</feature>
<dbReference type="AlphaFoldDB" id="A0A6N8I084"/>
<keyword evidence="2" id="KW-1133">Transmembrane helix</keyword>
<evidence type="ECO:0000313" key="3">
    <source>
        <dbReference type="EMBL" id="MVB10973.1"/>
    </source>
</evidence>
<reference evidence="3 4" key="1">
    <citation type="submission" date="2019-09" db="EMBL/GenBank/DDBJ databases">
        <title>Genome sequence of Clostridium sp. EA1.</title>
        <authorList>
            <person name="Poehlein A."/>
            <person name="Bengelsdorf F.R."/>
            <person name="Daniel R."/>
        </authorList>
    </citation>
    <scope>NUCLEOTIDE SEQUENCE [LARGE SCALE GENOMIC DNA]</scope>
    <source>
        <strain evidence="3 4">EA1</strain>
    </source>
</reference>
<feature type="transmembrane region" description="Helical" evidence="2">
    <location>
        <begin position="957"/>
        <end position="977"/>
    </location>
</feature>
<feature type="compositionally biased region" description="Pro residues" evidence="1">
    <location>
        <begin position="224"/>
        <end position="238"/>
    </location>
</feature>
<sequence>MDDNGKTPQKDYSVEEILAEARIIKDRETSPAPGPARSEPPDREEILQGARRALNMEAGTEKEPAEEEPGGDEPEPKRKKRRFSLFGRKKKDEEFREEDDLYYGLQLKPLEEYRKEYEKTVRSGGERANRDETGSSFPYLFDGSGEEDVPDMAETFERIHRERHERLEKIMRQAGLDPDEILPQEEPSRGPEVPAPGPQEPEVPQPERPRDPAVTPGPQRQPEVRPPVTNPVPRPPGKPEITTGGRQEPDEQPADPAEKEDNGPAKAEETPPVPVKEPVKQPPQAKEDRRTPPPRTEPDDGQKPQYRACAVPTHVIKPRSFREILTAEAAAYPLPEPPEPIPFPKKESGPIPEPEEEPGQKQEPNPEPDFAPDDPEHLGNWPVPGPLIGENPLPEPRAGEEDQPPARGTKRRFRLFGSEEPEDSSAEPFGEQEELDDYTDEEDAPSVRRDLLQNVTRLSLRLAVTGIATLILLLVGFLAEHPAVLPPELHTVLDGGAYPVLQLVFLFIAAAFSFPTFWNGLRGLTSFQANSDSAAAVAVLAVLIQTVVLLVLGVPQGIHLYAPLAAAALFLNACGKFSMARRIYSNFRYLCAKEPKYAVRIYGDYNTSLRLAKDCVIGEPRIAYQSKAAFLRNFLRISYTPDPADHVSQVLAPAGFLLSLALCIGCAFLTGNAVSSLTAFTASCCICVPFTNMLCVNLPVSRLSGIARRGGSMVSGWAAIDRFSATNAVMLDAEDLFPRGTVILNGIRTFAGQRIDEAIVDAAALMGTVGGPLSDLFDQIIKSRREILPKIGEPVYEDGRGVTGTVSGRQILIGTRELMRAHGIEPPSRDYEKKYIQSGKRLVYLATEGCLVAMFIINYRSDLRRSQELRRMERNGIGLIVRTSDPNITPRFLAECFGLYEQEITVLPEQLGQIYTDLVSAEPDRADAMIATKGRAFSMLRLLTGCVRQRGNISIAVALQAAAVGLGFALVAFLSLYSGLEQLSLTALSIYEAFWAFAVFLVPRIRRP</sequence>
<feature type="compositionally biased region" description="Pro residues" evidence="1">
    <location>
        <begin position="193"/>
        <end position="204"/>
    </location>
</feature>
<feature type="compositionally biased region" description="Basic and acidic residues" evidence="1">
    <location>
        <begin position="256"/>
        <end position="269"/>
    </location>
</feature>
<proteinExistence type="predicted"/>
<dbReference type="EMBL" id="VWXL01000052">
    <property type="protein sequence ID" value="MVB10973.1"/>
    <property type="molecule type" value="Genomic_DNA"/>
</dbReference>
<accession>A0A6N8I084</accession>
<feature type="transmembrane region" description="Helical" evidence="2">
    <location>
        <begin position="533"/>
        <end position="554"/>
    </location>
</feature>
<evidence type="ECO:0000256" key="2">
    <source>
        <dbReference type="SAM" id="Phobius"/>
    </source>
</evidence>
<feature type="transmembrane region" description="Helical" evidence="2">
    <location>
        <begin position="983"/>
        <end position="1002"/>
    </location>
</feature>
<feature type="transmembrane region" description="Helical" evidence="2">
    <location>
        <begin position="499"/>
        <end position="521"/>
    </location>
</feature>
<keyword evidence="2" id="KW-0812">Transmembrane</keyword>
<feature type="region of interest" description="Disordered" evidence="1">
    <location>
        <begin position="20"/>
        <end position="103"/>
    </location>
</feature>
<dbReference type="InterPro" id="IPR023299">
    <property type="entry name" value="ATPase_P-typ_cyto_dom_N"/>
</dbReference>
<feature type="compositionally biased region" description="Basic residues" evidence="1">
    <location>
        <begin position="77"/>
        <end position="89"/>
    </location>
</feature>
<feature type="compositionally biased region" description="Basic and acidic residues" evidence="1">
    <location>
        <begin position="285"/>
        <end position="302"/>
    </location>
</feature>
<feature type="compositionally biased region" description="Acidic residues" evidence="1">
    <location>
        <begin position="419"/>
        <end position="444"/>
    </location>
</feature>
<dbReference type="Proteomes" id="UP000469440">
    <property type="component" value="Unassembled WGS sequence"/>
</dbReference>
<feature type="compositionally biased region" description="Basic and acidic residues" evidence="1">
    <location>
        <begin position="117"/>
        <end position="133"/>
    </location>
</feature>
<name>A0A6N8I084_9FIRM</name>
<dbReference type="GO" id="GO:0000166">
    <property type="term" value="F:nucleotide binding"/>
    <property type="evidence" value="ECO:0007669"/>
    <property type="project" value="InterPro"/>
</dbReference>
<protein>
    <submittedName>
        <fullName evidence="3">Uncharacterized protein</fullName>
    </submittedName>
</protein>
<feature type="transmembrane region" description="Helical" evidence="2">
    <location>
        <begin position="458"/>
        <end position="479"/>
    </location>
</feature>